<dbReference type="AlphaFoldDB" id="A0A803PAS5"/>
<accession>A0A803PAS5</accession>
<dbReference type="Gramene" id="evm.model.03.876">
    <property type="protein sequence ID" value="cds.evm.model.03.876"/>
    <property type="gene ID" value="evm.TU.03.876"/>
</dbReference>
<organism evidence="1 2">
    <name type="scientific">Cannabis sativa</name>
    <name type="common">Hemp</name>
    <name type="synonym">Marijuana</name>
    <dbReference type="NCBI Taxonomy" id="3483"/>
    <lineage>
        <taxon>Eukaryota</taxon>
        <taxon>Viridiplantae</taxon>
        <taxon>Streptophyta</taxon>
        <taxon>Embryophyta</taxon>
        <taxon>Tracheophyta</taxon>
        <taxon>Spermatophyta</taxon>
        <taxon>Magnoliopsida</taxon>
        <taxon>eudicotyledons</taxon>
        <taxon>Gunneridae</taxon>
        <taxon>Pentapetalae</taxon>
        <taxon>rosids</taxon>
        <taxon>fabids</taxon>
        <taxon>Rosales</taxon>
        <taxon>Cannabaceae</taxon>
        <taxon>Cannabis</taxon>
    </lineage>
</organism>
<protein>
    <submittedName>
        <fullName evidence="1">Uncharacterized protein</fullName>
    </submittedName>
</protein>
<sequence>MSPQAVYLVYNFVSLAWIEDPTPRAKSPSNQPAARFYEQGVLQGEEIDRRTWRSRCCVQLRGLARLEGIAFCHGDDIVIGDRDRKVATPYKEWLGDHEVGVSITEVTGQWSCRAEESQACGPRCAHHGDENHIIIRSAISRTRKLDSSINDNSSKITCTDMKTTAEEDRNNETLYGWGYNPKIHIGENEVPLVAV</sequence>
<reference evidence="1" key="2">
    <citation type="submission" date="2021-03" db="UniProtKB">
        <authorList>
            <consortium name="EnsemblPlants"/>
        </authorList>
    </citation>
    <scope>IDENTIFICATION</scope>
</reference>
<evidence type="ECO:0000313" key="1">
    <source>
        <dbReference type="EnsemblPlants" id="cds.evm.model.03.876"/>
    </source>
</evidence>
<dbReference type="EnsemblPlants" id="evm.model.03.876">
    <property type="protein sequence ID" value="cds.evm.model.03.876"/>
    <property type="gene ID" value="evm.TU.03.876"/>
</dbReference>
<keyword evidence="2" id="KW-1185">Reference proteome</keyword>
<dbReference type="EMBL" id="UZAU01000269">
    <property type="status" value="NOT_ANNOTATED_CDS"/>
    <property type="molecule type" value="Genomic_DNA"/>
</dbReference>
<reference evidence="1" key="1">
    <citation type="submission" date="2018-11" db="EMBL/GenBank/DDBJ databases">
        <authorList>
            <person name="Grassa J C."/>
        </authorList>
    </citation>
    <scope>NUCLEOTIDE SEQUENCE [LARGE SCALE GENOMIC DNA]</scope>
</reference>
<name>A0A803PAS5_CANSA</name>
<dbReference type="Proteomes" id="UP000596661">
    <property type="component" value="Chromosome 3"/>
</dbReference>
<evidence type="ECO:0000313" key="2">
    <source>
        <dbReference type="Proteomes" id="UP000596661"/>
    </source>
</evidence>
<proteinExistence type="predicted"/>